<dbReference type="PANTHER" id="PTHR43445">
    <property type="entry name" value="UDP-N-ACETYLMURAMATE--L-ALANINE LIGASE-RELATED"/>
    <property type="match status" value="1"/>
</dbReference>
<dbReference type="EC" id="6.3.2.8" evidence="3 14"/>
<dbReference type="GO" id="GO:0005737">
    <property type="term" value="C:cytoplasm"/>
    <property type="evidence" value="ECO:0007669"/>
    <property type="project" value="UniProtKB-SubCell"/>
</dbReference>
<comment type="subcellular location">
    <subcellularLocation>
        <location evidence="1">Cytoplasm</location>
    </subcellularLocation>
</comment>
<feature type="domain" description="Mur ligase C-terminal" evidence="16">
    <location>
        <begin position="328"/>
        <end position="442"/>
    </location>
</feature>
<accession>A0A5C5XFY5</accession>
<dbReference type="OrthoDB" id="9804126at2"/>
<dbReference type="PANTHER" id="PTHR43445:SF3">
    <property type="entry name" value="UDP-N-ACETYLMURAMATE--L-ALANINE LIGASE"/>
    <property type="match status" value="1"/>
</dbReference>
<evidence type="ECO:0000256" key="5">
    <source>
        <dbReference type="ARBA" id="ARBA00022598"/>
    </source>
</evidence>
<dbReference type="InterPro" id="IPR013221">
    <property type="entry name" value="Mur_ligase_cen"/>
</dbReference>
<organism evidence="18 19">
    <name type="scientific">Rubinisphaera italica</name>
    <dbReference type="NCBI Taxonomy" id="2527969"/>
    <lineage>
        <taxon>Bacteria</taxon>
        <taxon>Pseudomonadati</taxon>
        <taxon>Planctomycetota</taxon>
        <taxon>Planctomycetia</taxon>
        <taxon>Planctomycetales</taxon>
        <taxon>Planctomycetaceae</taxon>
        <taxon>Rubinisphaera</taxon>
    </lineage>
</organism>
<dbReference type="InterPro" id="IPR000713">
    <property type="entry name" value="Mur_ligase_N"/>
</dbReference>
<evidence type="ECO:0000256" key="12">
    <source>
        <dbReference type="ARBA" id="ARBA00023316"/>
    </source>
</evidence>
<keyword evidence="8" id="KW-0067">ATP-binding</keyword>
<dbReference type="GO" id="GO:0005524">
    <property type="term" value="F:ATP binding"/>
    <property type="evidence" value="ECO:0007669"/>
    <property type="project" value="UniProtKB-KW"/>
</dbReference>
<dbReference type="GO" id="GO:0008360">
    <property type="term" value="P:regulation of cell shape"/>
    <property type="evidence" value="ECO:0007669"/>
    <property type="project" value="UniProtKB-KW"/>
</dbReference>
<reference evidence="18 19" key="1">
    <citation type="submission" date="2019-02" db="EMBL/GenBank/DDBJ databases">
        <title>Deep-cultivation of Planctomycetes and their phenomic and genomic characterization uncovers novel biology.</title>
        <authorList>
            <person name="Wiegand S."/>
            <person name="Jogler M."/>
            <person name="Boedeker C."/>
            <person name="Pinto D."/>
            <person name="Vollmers J."/>
            <person name="Rivas-Marin E."/>
            <person name="Kohn T."/>
            <person name="Peeters S.H."/>
            <person name="Heuer A."/>
            <person name="Rast P."/>
            <person name="Oberbeckmann S."/>
            <person name="Bunk B."/>
            <person name="Jeske O."/>
            <person name="Meyerdierks A."/>
            <person name="Storesund J.E."/>
            <person name="Kallscheuer N."/>
            <person name="Luecker S."/>
            <person name="Lage O.M."/>
            <person name="Pohl T."/>
            <person name="Merkel B.J."/>
            <person name="Hornburger P."/>
            <person name="Mueller R.-W."/>
            <person name="Bruemmer F."/>
            <person name="Labrenz M."/>
            <person name="Spormann A.M."/>
            <person name="Op Den Camp H."/>
            <person name="Overmann J."/>
            <person name="Amann R."/>
            <person name="Jetten M.S.M."/>
            <person name="Mascher T."/>
            <person name="Medema M.H."/>
            <person name="Devos D.P."/>
            <person name="Kaster A.-K."/>
            <person name="Ovreas L."/>
            <person name="Rohde M."/>
            <person name="Galperin M.Y."/>
            <person name="Jogler C."/>
        </authorList>
    </citation>
    <scope>NUCLEOTIDE SEQUENCE [LARGE SCALE GENOMIC DNA]</scope>
    <source>
        <strain evidence="18 19">Pan54</strain>
    </source>
</reference>
<comment type="caution">
    <text evidence="18">The sequence shown here is derived from an EMBL/GenBank/DDBJ whole genome shotgun (WGS) entry which is preliminary data.</text>
</comment>
<keyword evidence="9" id="KW-0133">Cell shape</keyword>
<keyword evidence="10" id="KW-0573">Peptidoglycan synthesis</keyword>
<dbReference type="Pfam" id="PF02875">
    <property type="entry name" value="Mur_ligase_C"/>
    <property type="match status" value="1"/>
</dbReference>
<dbReference type="GO" id="GO:0009252">
    <property type="term" value="P:peptidoglycan biosynthetic process"/>
    <property type="evidence" value="ECO:0007669"/>
    <property type="project" value="UniProtKB-UniRule"/>
</dbReference>
<dbReference type="Gene3D" id="3.40.50.720">
    <property type="entry name" value="NAD(P)-binding Rossmann-like Domain"/>
    <property type="match status" value="1"/>
</dbReference>
<keyword evidence="12" id="KW-0961">Cell wall biogenesis/degradation</keyword>
<evidence type="ECO:0000256" key="7">
    <source>
        <dbReference type="ARBA" id="ARBA00022741"/>
    </source>
</evidence>
<evidence type="ECO:0000259" key="17">
    <source>
        <dbReference type="Pfam" id="PF08245"/>
    </source>
</evidence>
<dbReference type="GO" id="GO:0051301">
    <property type="term" value="P:cell division"/>
    <property type="evidence" value="ECO:0007669"/>
    <property type="project" value="UniProtKB-KW"/>
</dbReference>
<dbReference type="InterPro" id="IPR005758">
    <property type="entry name" value="UDP-N-AcMur_Ala_ligase_MurC"/>
</dbReference>
<evidence type="ECO:0000256" key="9">
    <source>
        <dbReference type="ARBA" id="ARBA00022960"/>
    </source>
</evidence>
<dbReference type="UniPathway" id="UPA00219"/>
<gene>
    <name evidence="18" type="primary">murC</name>
    <name evidence="18" type="ORF">Pan54_26570</name>
</gene>
<evidence type="ECO:0000256" key="3">
    <source>
        <dbReference type="ARBA" id="ARBA00012211"/>
    </source>
</evidence>
<feature type="domain" description="Mur ligase central" evidence="17">
    <location>
        <begin position="118"/>
        <end position="306"/>
    </location>
</feature>
<dbReference type="NCBIfam" id="TIGR01082">
    <property type="entry name" value="murC"/>
    <property type="match status" value="1"/>
</dbReference>
<evidence type="ECO:0000256" key="14">
    <source>
        <dbReference type="NCBIfam" id="TIGR01082"/>
    </source>
</evidence>
<keyword evidence="7" id="KW-0547">Nucleotide-binding</keyword>
<evidence type="ECO:0000256" key="10">
    <source>
        <dbReference type="ARBA" id="ARBA00022984"/>
    </source>
</evidence>
<comment type="pathway">
    <text evidence="2">Cell wall biogenesis; peptidoglycan biosynthesis.</text>
</comment>
<evidence type="ECO:0000256" key="11">
    <source>
        <dbReference type="ARBA" id="ARBA00023306"/>
    </source>
</evidence>
<keyword evidence="6" id="KW-0132">Cell division</keyword>
<sequence length="479" mass="52945">MAYSFERTLNQPHAHLIGISGAGLRSLADYLLDSGWTISGSDQTISLTLQSHFQARDVSLFDGHLSENIPPETTLCIHSLAIPESNSEREAARLRNLPQFSYVKFLSKLINEQTGVAIAGTHGKTTTSLMLGHLLKEADRNVGLIAGGRMVGSEKWGYAGKEATLIAEACEFRQSLLELSPIYAAVLGIETDHFDCYPDLNSLTDVFRKFCAQVNREGCLVLNADCPATRIAAEAATCTRQWFTLKEELDIELRETDMLWTISNIIRHKEGVDFFVTSHTGISAMLQAPVYGIHQIQNATAALLLALQLKVDWSDITTGLMSFPGVERRFQQRSHRSGAIFVDDYAHHPSEIRATLNALKQKFGETARHVVFQPHQVQRTEALFDEFVTALLPAEKVTLLPVFAARETVDDRVESVPRRLVEAGNRQGGQFEYCPSLDHLCSSLDDSWKNVPGSGGEVIATLGAGNIDRIYDELPGFIC</sequence>
<protein>
    <recommendedName>
        <fullName evidence="3 14">UDP-N-acetylmuramate--L-alanine ligase</fullName>
        <ecNumber evidence="3 14">6.3.2.8</ecNumber>
    </recommendedName>
</protein>
<evidence type="ECO:0000256" key="4">
    <source>
        <dbReference type="ARBA" id="ARBA00022490"/>
    </source>
</evidence>
<keyword evidence="11" id="KW-0131">Cell cycle</keyword>
<evidence type="ECO:0000313" key="18">
    <source>
        <dbReference type="EMBL" id="TWT61920.1"/>
    </source>
</evidence>
<keyword evidence="5 18" id="KW-0436">Ligase</keyword>
<dbReference type="InterPro" id="IPR036565">
    <property type="entry name" value="Mur-like_cat_sf"/>
</dbReference>
<evidence type="ECO:0000259" key="15">
    <source>
        <dbReference type="Pfam" id="PF01225"/>
    </source>
</evidence>
<evidence type="ECO:0000313" key="19">
    <source>
        <dbReference type="Proteomes" id="UP000316095"/>
    </source>
</evidence>
<dbReference type="Proteomes" id="UP000316095">
    <property type="component" value="Unassembled WGS sequence"/>
</dbReference>
<dbReference type="GO" id="GO:0071555">
    <property type="term" value="P:cell wall organization"/>
    <property type="evidence" value="ECO:0007669"/>
    <property type="project" value="UniProtKB-KW"/>
</dbReference>
<evidence type="ECO:0000256" key="2">
    <source>
        <dbReference type="ARBA" id="ARBA00004752"/>
    </source>
</evidence>
<comment type="catalytic activity">
    <reaction evidence="13">
        <text>UDP-N-acetyl-alpha-D-muramate + L-alanine + ATP = UDP-N-acetyl-alpha-D-muramoyl-L-alanine + ADP + phosphate + H(+)</text>
        <dbReference type="Rhea" id="RHEA:23372"/>
        <dbReference type="ChEBI" id="CHEBI:15378"/>
        <dbReference type="ChEBI" id="CHEBI:30616"/>
        <dbReference type="ChEBI" id="CHEBI:43474"/>
        <dbReference type="ChEBI" id="CHEBI:57972"/>
        <dbReference type="ChEBI" id="CHEBI:70757"/>
        <dbReference type="ChEBI" id="CHEBI:83898"/>
        <dbReference type="ChEBI" id="CHEBI:456216"/>
        <dbReference type="EC" id="6.3.2.8"/>
    </reaction>
</comment>
<evidence type="ECO:0000256" key="8">
    <source>
        <dbReference type="ARBA" id="ARBA00022840"/>
    </source>
</evidence>
<evidence type="ECO:0000256" key="1">
    <source>
        <dbReference type="ARBA" id="ARBA00004496"/>
    </source>
</evidence>
<dbReference type="SUPFAM" id="SSF53244">
    <property type="entry name" value="MurD-like peptide ligases, peptide-binding domain"/>
    <property type="match status" value="1"/>
</dbReference>
<dbReference type="Gene3D" id="3.90.190.20">
    <property type="entry name" value="Mur ligase, C-terminal domain"/>
    <property type="match status" value="1"/>
</dbReference>
<dbReference type="InterPro" id="IPR036615">
    <property type="entry name" value="Mur_ligase_C_dom_sf"/>
</dbReference>
<evidence type="ECO:0000256" key="13">
    <source>
        <dbReference type="ARBA" id="ARBA00047833"/>
    </source>
</evidence>
<evidence type="ECO:0000256" key="6">
    <source>
        <dbReference type="ARBA" id="ARBA00022618"/>
    </source>
</evidence>
<evidence type="ECO:0000259" key="16">
    <source>
        <dbReference type="Pfam" id="PF02875"/>
    </source>
</evidence>
<dbReference type="SUPFAM" id="SSF53623">
    <property type="entry name" value="MurD-like peptide ligases, catalytic domain"/>
    <property type="match status" value="1"/>
</dbReference>
<dbReference type="Pfam" id="PF08245">
    <property type="entry name" value="Mur_ligase_M"/>
    <property type="match status" value="1"/>
</dbReference>
<dbReference type="Pfam" id="PF01225">
    <property type="entry name" value="Mur_ligase"/>
    <property type="match status" value="1"/>
</dbReference>
<dbReference type="InterPro" id="IPR050061">
    <property type="entry name" value="MurCDEF_pg_biosynth"/>
</dbReference>
<keyword evidence="4" id="KW-0963">Cytoplasm</keyword>
<name>A0A5C5XFY5_9PLAN</name>
<dbReference type="EMBL" id="SJPG01000001">
    <property type="protein sequence ID" value="TWT61920.1"/>
    <property type="molecule type" value="Genomic_DNA"/>
</dbReference>
<dbReference type="SUPFAM" id="SSF51984">
    <property type="entry name" value="MurCD N-terminal domain"/>
    <property type="match status" value="1"/>
</dbReference>
<dbReference type="InterPro" id="IPR004101">
    <property type="entry name" value="Mur_ligase_C"/>
</dbReference>
<dbReference type="GO" id="GO:0008763">
    <property type="term" value="F:UDP-N-acetylmuramate-L-alanine ligase activity"/>
    <property type="evidence" value="ECO:0007669"/>
    <property type="project" value="UniProtKB-UniRule"/>
</dbReference>
<dbReference type="AlphaFoldDB" id="A0A5C5XFY5"/>
<feature type="domain" description="Mur ligase N-terminal catalytic" evidence="15">
    <location>
        <begin position="13"/>
        <end position="113"/>
    </location>
</feature>
<proteinExistence type="predicted"/>
<dbReference type="Gene3D" id="3.40.1190.10">
    <property type="entry name" value="Mur-like, catalytic domain"/>
    <property type="match status" value="1"/>
</dbReference>
<keyword evidence="19" id="KW-1185">Reference proteome</keyword>